<dbReference type="RefSeq" id="WP_078054786.1">
    <property type="nucleotide sequence ID" value="NZ_MRAE01000044.1"/>
</dbReference>
<organism evidence="1 2">
    <name type="scientific">Clostridium tepidum</name>
    <dbReference type="NCBI Taxonomy" id="1962263"/>
    <lineage>
        <taxon>Bacteria</taxon>
        <taxon>Bacillati</taxon>
        <taxon>Bacillota</taxon>
        <taxon>Clostridia</taxon>
        <taxon>Eubacteriales</taxon>
        <taxon>Clostridiaceae</taxon>
        <taxon>Clostridium</taxon>
    </lineage>
</organism>
<accession>A0A1S9I0Z0</accession>
<protein>
    <recommendedName>
        <fullName evidence="3">Capsid protein</fullName>
    </recommendedName>
</protein>
<evidence type="ECO:0008006" key="3">
    <source>
        <dbReference type="Google" id="ProtNLM"/>
    </source>
</evidence>
<evidence type="ECO:0000313" key="2">
    <source>
        <dbReference type="Proteomes" id="UP000190256"/>
    </source>
</evidence>
<dbReference type="AlphaFoldDB" id="A0A1S9I0Z0"/>
<dbReference type="EMBL" id="MRAE01000044">
    <property type="protein sequence ID" value="OOO64001.1"/>
    <property type="molecule type" value="Genomic_DNA"/>
</dbReference>
<name>A0A1S9I0Z0_9CLOT</name>
<sequence>MANLIIPSVYGSMAREKMLGRIKVAQLATALNLPDFKQVGETVVFPKFKRVSDAEDVKKGTGITVEELGQDSSTAKVMHKGKAIRVYDYDDKTAMGNFIEEANTQHAQLFAKVLDKELIKEALKTPLKTAVAVDKKITADELNAGLAMFGDEQDSEDFAGIVVHSLLIASLLNMTEFVDAGKTYNQNANGIQRNGLLGFYRNIPIFVSDTTMDNNECATLIIKKNSLAYMTKKDFDIEEEREAKLKATDLVADMMFAVKQTDDAGIVVLRKTIA</sequence>
<dbReference type="OrthoDB" id="1864449at2"/>
<proteinExistence type="predicted"/>
<gene>
    <name evidence="1" type="ORF">BS638_12440</name>
</gene>
<reference evidence="1 2" key="1">
    <citation type="submission" date="2016-12" db="EMBL/GenBank/DDBJ databases">
        <title>Clostridium tepidum sp. nov., a close relative of Clostridium sporogenes and Clostridium botulinum Group I.</title>
        <authorList>
            <person name="Dobritsa A.P."/>
            <person name="Kutumbaka K.K."/>
            <person name="Werner K."/>
            <person name="Wiedmann M."/>
            <person name="Asmus A."/>
            <person name="Samadpour M."/>
        </authorList>
    </citation>
    <scope>NUCLEOTIDE SEQUENCE [LARGE SCALE GENOMIC DNA]</scope>
    <source>
        <strain evidence="1 2">IEH 97212</strain>
    </source>
</reference>
<dbReference type="Proteomes" id="UP000190256">
    <property type="component" value="Unassembled WGS sequence"/>
</dbReference>
<evidence type="ECO:0000313" key="1">
    <source>
        <dbReference type="EMBL" id="OOO64001.1"/>
    </source>
</evidence>
<comment type="caution">
    <text evidence="1">The sequence shown here is derived from an EMBL/GenBank/DDBJ whole genome shotgun (WGS) entry which is preliminary data.</text>
</comment>